<dbReference type="EMBL" id="JBHMAG010000013">
    <property type="protein sequence ID" value="MFB9753915.1"/>
    <property type="molecule type" value="Genomic_DNA"/>
</dbReference>
<accession>A0ABV5W023</accession>
<protein>
    <recommendedName>
        <fullName evidence="4">DUF3995 domain-containing protein</fullName>
    </recommendedName>
</protein>
<keyword evidence="1" id="KW-0812">Transmembrane</keyword>
<evidence type="ECO:0008006" key="4">
    <source>
        <dbReference type="Google" id="ProtNLM"/>
    </source>
</evidence>
<evidence type="ECO:0000313" key="2">
    <source>
        <dbReference type="EMBL" id="MFB9753915.1"/>
    </source>
</evidence>
<keyword evidence="1" id="KW-1133">Transmembrane helix</keyword>
<evidence type="ECO:0000313" key="3">
    <source>
        <dbReference type="Proteomes" id="UP001589619"/>
    </source>
</evidence>
<feature type="transmembrane region" description="Helical" evidence="1">
    <location>
        <begin position="61"/>
        <end position="83"/>
    </location>
</feature>
<evidence type="ECO:0000256" key="1">
    <source>
        <dbReference type="SAM" id="Phobius"/>
    </source>
</evidence>
<feature type="transmembrane region" description="Helical" evidence="1">
    <location>
        <begin position="162"/>
        <end position="181"/>
    </location>
</feature>
<reference evidence="2 3" key="1">
    <citation type="submission" date="2024-09" db="EMBL/GenBank/DDBJ databases">
        <authorList>
            <person name="Sun Q."/>
            <person name="Mori K."/>
        </authorList>
    </citation>
    <scope>NUCLEOTIDE SEQUENCE [LARGE SCALE GENOMIC DNA]</scope>
    <source>
        <strain evidence="2 3">JCM 12520</strain>
    </source>
</reference>
<dbReference type="RefSeq" id="WP_344915239.1">
    <property type="nucleotide sequence ID" value="NZ_BAAAYO010000014.1"/>
</dbReference>
<comment type="caution">
    <text evidence="2">The sequence shown here is derived from an EMBL/GenBank/DDBJ whole genome shotgun (WGS) entry which is preliminary data.</text>
</comment>
<feature type="transmembrane region" description="Helical" evidence="1">
    <location>
        <begin position="21"/>
        <end position="41"/>
    </location>
</feature>
<dbReference type="Proteomes" id="UP001589619">
    <property type="component" value="Unassembled WGS sequence"/>
</dbReference>
<organism evidence="2 3">
    <name type="scientific">Paenibacillus hodogayensis</name>
    <dbReference type="NCBI Taxonomy" id="279208"/>
    <lineage>
        <taxon>Bacteria</taxon>
        <taxon>Bacillati</taxon>
        <taxon>Bacillota</taxon>
        <taxon>Bacilli</taxon>
        <taxon>Bacillales</taxon>
        <taxon>Paenibacillaceae</taxon>
        <taxon>Paenibacillus</taxon>
    </lineage>
</organism>
<proteinExistence type="predicted"/>
<keyword evidence="3" id="KW-1185">Reference proteome</keyword>
<feature type="transmembrane region" description="Helical" evidence="1">
    <location>
        <begin position="90"/>
        <end position="111"/>
    </location>
</feature>
<name>A0ABV5W023_9BACL</name>
<gene>
    <name evidence="2" type="ORF">ACFFNY_20285</name>
</gene>
<sequence length="184" mass="20384">MSNLYTKMTKEDIIEGSYDRPVGVTLLAILLGLWGGGLLFTQLLVFSKVSEASSQLGISNVLLQSGIGFLGLLGVVASIGMWFGKKWGWWLALFYFAYAVTRNVNVVVSISSLSQQLGEPEQGIGMTYAKYGIRILWNGFLLFYLCRENASIFFRTTETKKWRALLLVFALCVVLFVIGTVSQG</sequence>
<feature type="transmembrane region" description="Helical" evidence="1">
    <location>
        <begin position="131"/>
        <end position="150"/>
    </location>
</feature>
<keyword evidence="1" id="KW-0472">Membrane</keyword>